<feature type="compositionally biased region" description="Polar residues" evidence="6">
    <location>
        <begin position="74"/>
        <end position="87"/>
    </location>
</feature>
<dbReference type="GO" id="GO:0000922">
    <property type="term" value="C:spindle pole"/>
    <property type="evidence" value="ECO:0007669"/>
    <property type="project" value="TreeGrafter"/>
</dbReference>
<dbReference type="SMART" id="SM00015">
    <property type="entry name" value="IQ"/>
    <property type="match status" value="15"/>
</dbReference>
<keyword evidence="3" id="KW-0677">Repeat</keyword>
<comment type="subcellular location">
    <subcellularLocation>
        <location evidence="1">Cytoplasm</location>
    </subcellularLocation>
</comment>
<dbReference type="SUPFAM" id="SSF47576">
    <property type="entry name" value="Calponin-homology domain, CH-domain"/>
    <property type="match status" value="1"/>
</dbReference>
<evidence type="ECO:0008006" key="8">
    <source>
        <dbReference type="Google" id="ProtNLM"/>
    </source>
</evidence>
<evidence type="ECO:0000256" key="4">
    <source>
        <dbReference type="ARBA" id="ARBA00022860"/>
    </source>
</evidence>
<dbReference type="EMBL" id="GDKF01001409">
    <property type="protein sequence ID" value="JAT77213.1"/>
    <property type="molecule type" value="Transcribed_RNA"/>
</dbReference>
<accession>A0A1D2AE50</accession>
<dbReference type="GO" id="GO:0005737">
    <property type="term" value="C:cytoplasm"/>
    <property type="evidence" value="ECO:0007669"/>
    <property type="project" value="UniProtKB-SubCell"/>
</dbReference>
<gene>
    <name evidence="7" type="ORF">g.89194</name>
</gene>
<evidence type="ECO:0000256" key="3">
    <source>
        <dbReference type="ARBA" id="ARBA00022737"/>
    </source>
</evidence>
<dbReference type="GO" id="GO:0051295">
    <property type="term" value="P:establishment of meiotic spindle localization"/>
    <property type="evidence" value="ECO:0007669"/>
    <property type="project" value="TreeGrafter"/>
</dbReference>
<feature type="region of interest" description="Disordered" evidence="6">
    <location>
        <begin position="1460"/>
        <end position="1484"/>
    </location>
</feature>
<dbReference type="Pfam" id="PF00612">
    <property type="entry name" value="IQ"/>
    <property type="match status" value="11"/>
</dbReference>
<dbReference type="PANTHER" id="PTHR22706:SF1">
    <property type="entry name" value="ASSEMBLY FACTOR FOR SPINDLE MICROTUBULES"/>
    <property type="match status" value="1"/>
</dbReference>
<feature type="compositionally biased region" description="Polar residues" evidence="6">
    <location>
        <begin position="30"/>
        <end position="46"/>
    </location>
</feature>
<dbReference type="InterPro" id="IPR051185">
    <property type="entry name" value="ASPM"/>
</dbReference>
<dbReference type="InterPro" id="IPR000048">
    <property type="entry name" value="IQ_motif_EF-hand-BS"/>
</dbReference>
<name>A0A1D2AE50_AUXPR</name>
<dbReference type="PROSITE" id="PS00019">
    <property type="entry name" value="ACTININ_1"/>
    <property type="match status" value="1"/>
</dbReference>
<dbReference type="GO" id="GO:0000278">
    <property type="term" value="P:mitotic cell cycle"/>
    <property type="evidence" value="ECO:0007669"/>
    <property type="project" value="TreeGrafter"/>
</dbReference>
<sequence>MDPGYDTPPRGLAPPSHKGAGGSTMRAALESQSDAMASPALQSSAGRVSHMKPPCIPRLPLSPMSLQPGRRSPTLVSARQCTPQSSRAGRGPGPGLPLTPLVPHMALRGGSGTPDRNATPRAGTPNPRGAVGTPRSNPRQVPRGPRTLTAFHATAWMDRQEATFTAWVNAVLAPSTAEPSNAAMARLAARTRGWLWSMYQADAGLQDVMVRVEARIDTGQLRIGSEALSLRNVKEQAAARRVLLSYHPFWLTAALEVVVGKSVDSVTVAKPGCSKLEAFVREHVLCDPGCQDAAAPRRVGAGAARKEDNDLLGRLALKRILLLVLLLDRAAERQDLEPGLPLLFLVDAPHKSSASALQGVLGRWLGSEGDLARTLGRYGYRLSHAQHPKRELDWRLPSLAVGLRDGLRLCRLVDALTGRPGLVDAARFPAAARPARLFNVSLALEALARHGVRLEAAAPGPGATPRPGVHPAAPMLVDGDRAPTLDLLWRAFLRLDLPRRVRGQALQTEIDRLAAGRGDGTGGGGQGGDHAARLAGVVLPPAVEADAGPAAGLLRLVLCWAAAATGCVQGAAGNIAATYGDGRLLCLLVREYLGEAVLPRSEIYEVPPALLASTGAEDPQQQAWALSCREDAAARQYRAGVQSNFDRVALAMEALGGSGALLSGEDVVEHGADDRSVLLALCGMCSRLLEASREERGAMTIQRLWRRRAAAPRQGPGAARAHLHAWIAAASRVQAAYRRHVFLSGLEAARRDRAARLEAATRLQALWRGRAARLALHATRAAAVTLQALWHGRQARRQVLEEKLLPRLLAGVAVRRAELAEARTARRQELAAAAMQTAWRASHGRRAFLKARRAAPVLQAHVRGWLERARLARRRSAAILIQAAARGWAVRRHEQTKARAAQIIQAHWRQHRLQARDAENYRRLREAAVLLQRRWRAVKAARLAAAHAAATRIQRMWRGSVGRRAFLAWRGAAEMLQRHWRGHHARRRLATEKGAALAVQAAWRGWRARRERARLHAAALAVQRVWRGHAARRQLRLDAAAIFVQRHARGFLARRAHHRRRGAAVTIQRAFRAHLEAARAASVAAMKAQMEALARAMQDYSRRAAAARRLQAGWRGCLERRHLAAVAAQEAAERARRAAREAAARATIAPWASVFLARIRFLKLRRAVVLAQRAWRSEYARRCAASIVIQAQARAWLGVRALRRRRAAALRLQAAWRGGRVRQTHPQKRRLAEARGRLRVATEAAHLLTPSQRTTLASRTATALSSLAAVPFPEVACGAWETLARCTAASNACAQTCYDAALPIVMAVLRSGTKAGSNVQPEAIRHAVMCLAHMGRNRSCLDAMLATDEVLLLLAALLQRNRDKEELFLALVSTIRAFLPTPAHALNASRRPAFVATVEGVGRMLALKAQNHMATLNKLERAKGSDVSARQATKALVTANRQLLALNRVLSLLGLPAAGAGPQSANHPQDPMHGPPAGSPGVLQRLGKNTIVRGVLQALNH</sequence>
<evidence type="ECO:0000256" key="6">
    <source>
        <dbReference type="SAM" id="MobiDB-lite"/>
    </source>
</evidence>
<dbReference type="InterPro" id="IPR001589">
    <property type="entry name" value="Actinin_actin-bd_CS"/>
</dbReference>
<evidence type="ECO:0000256" key="2">
    <source>
        <dbReference type="ARBA" id="ARBA00022490"/>
    </source>
</evidence>
<dbReference type="GO" id="GO:0005516">
    <property type="term" value="F:calmodulin binding"/>
    <property type="evidence" value="ECO:0007669"/>
    <property type="project" value="UniProtKB-KW"/>
</dbReference>
<evidence type="ECO:0000313" key="7">
    <source>
        <dbReference type="EMBL" id="JAT77213.1"/>
    </source>
</evidence>
<feature type="coiled-coil region" evidence="5">
    <location>
        <begin position="1083"/>
        <end position="1145"/>
    </location>
</feature>
<evidence type="ECO:0000256" key="5">
    <source>
        <dbReference type="SAM" id="Coils"/>
    </source>
</evidence>
<proteinExistence type="predicted"/>
<protein>
    <recommendedName>
        <fullName evidence="8">Calponin-homology (CH) domain-containing protein</fullName>
    </recommendedName>
</protein>
<dbReference type="InterPro" id="IPR027417">
    <property type="entry name" value="P-loop_NTPase"/>
</dbReference>
<dbReference type="SUPFAM" id="SSF52540">
    <property type="entry name" value="P-loop containing nucleoside triphosphate hydrolases"/>
    <property type="match status" value="3"/>
</dbReference>
<keyword evidence="2" id="KW-0963">Cytoplasm</keyword>
<dbReference type="InterPro" id="IPR036872">
    <property type="entry name" value="CH_dom_sf"/>
</dbReference>
<reference evidence="7" key="1">
    <citation type="submission" date="2015-08" db="EMBL/GenBank/DDBJ databases">
        <authorList>
            <person name="Babu N.S."/>
            <person name="Beckwith C.J."/>
            <person name="Beseler K.G."/>
            <person name="Brison A."/>
            <person name="Carone J.V."/>
            <person name="Caskin T.P."/>
            <person name="Diamond M."/>
            <person name="Durham M.E."/>
            <person name="Foxe J.M."/>
            <person name="Go M."/>
            <person name="Henderson B.A."/>
            <person name="Jones I.B."/>
            <person name="McGettigan J.A."/>
            <person name="Micheletti S.J."/>
            <person name="Nasrallah M.E."/>
            <person name="Ortiz D."/>
            <person name="Piller C.R."/>
            <person name="Privatt S.R."/>
            <person name="Schneider S.L."/>
            <person name="Sharp S."/>
            <person name="Smith T.C."/>
            <person name="Stanton J.D."/>
            <person name="Ullery H.E."/>
            <person name="Wilson R.J."/>
            <person name="Serrano M.G."/>
            <person name="Buck G."/>
            <person name="Lee V."/>
            <person name="Wang Y."/>
            <person name="Carvalho R."/>
            <person name="Voegtly L."/>
            <person name="Shi R."/>
            <person name="Duckworth R."/>
            <person name="Johnson A."/>
            <person name="Loviza R."/>
            <person name="Walstead R."/>
            <person name="Shah Z."/>
            <person name="Kiflezghi M."/>
            <person name="Wade K."/>
            <person name="Ball S.L."/>
            <person name="Bradley K.W."/>
            <person name="Asai D.J."/>
            <person name="Bowman C.A."/>
            <person name="Russell D.A."/>
            <person name="Pope W.H."/>
            <person name="Jacobs-Sera D."/>
            <person name="Hendrix R.W."/>
            <person name="Hatfull G.F."/>
        </authorList>
    </citation>
    <scope>NUCLEOTIDE SEQUENCE</scope>
</reference>
<dbReference type="Gene3D" id="1.10.418.10">
    <property type="entry name" value="Calponin-like domain"/>
    <property type="match status" value="1"/>
</dbReference>
<keyword evidence="4" id="KW-0112">Calmodulin-binding</keyword>
<dbReference type="Gene3D" id="1.20.5.190">
    <property type="match status" value="5"/>
</dbReference>
<keyword evidence="5" id="KW-0175">Coiled coil</keyword>
<dbReference type="GO" id="GO:0007051">
    <property type="term" value="P:spindle organization"/>
    <property type="evidence" value="ECO:0007669"/>
    <property type="project" value="TreeGrafter"/>
</dbReference>
<evidence type="ECO:0000256" key="1">
    <source>
        <dbReference type="ARBA" id="ARBA00004496"/>
    </source>
</evidence>
<dbReference type="PANTHER" id="PTHR22706">
    <property type="entry name" value="ASSEMBLY FACTOR FOR SPINDLE MICROTUBULES"/>
    <property type="match status" value="1"/>
</dbReference>
<feature type="region of interest" description="Disordered" evidence="6">
    <location>
        <begin position="1"/>
        <end position="145"/>
    </location>
</feature>
<organism evidence="7">
    <name type="scientific">Auxenochlorella protothecoides</name>
    <name type="common">Green microalga</name>
    <name type="synonym">Chlorella protothecoides</name>
    <dbReference type="NCBI Taxonomy" id="3075"/>
    <lineage>
        <taxon>Eukaryota</taxon>
        <taxon>Viridiplantae</taxon>
        <taxon>Chlorophyta</taxon>
        <taxon>core chlorophytes</taxon>
        <taxon>Trebouxiophyceae</taxon>
        <taxon>Chlorellales</taxon>
        <taxon>Chlorellaceae</taxon>
        <taxon>Auxenochlorella</taxon>
    </lineage>
</organism>
<dbReference type="PROSITE" id="PS50096">
    <property type="entry name" value="IQ"/>
    <property type="match status" value="11"/>
</dbReference>